<evidence type="ECO:0000259" key="6">
    <source>
        <dbReference type="Pfam" id="PF05182"/>
    </source>
</evidence>
<dbReference type="OrthoDB" id="1917198at2759"/>
<feature type="compositionally biased region" description="Basic and acidic residues" evidence="5">
    <location>
        <begin position="1249"/>
        <end position="1264"/>
    </location>
</feature>
<dbReference type="RefSeq" id="XP_027065436.2">
    <property type="nucleotide sequence ID" value="XM_027209635.2"/>
</dbReference>
<feature type="compositionally biased region" description="Polar residues" evidence="5">
    <location>
        <begin position="773"/>
        <end position="784"/>
    </location>
</feature>
<accession>A0A6P6SI02</accession>
<dbReference type="Proteomes" id="UP001652660">
    <property type="component" value="Chromosome 6c"/>
</dbReference>
<feature type="region of interest" description="Disordered" evidence="5">
    <location>
        <begin position="180"/>
        <end position="211"/>
    </location>
</feature>
<dbReference type="GO" id="GO:0006397">
    <property type="term" value="P:mRNA processing"/>
    <property type="evidence" value="ECO:0007669"/>
    <property type="project" value="UniProtKB-KW"/>
</dbReference>
<dbReference type="GO" id="GO:0016607">
    <property type="term" value="C:nuclear speck"/>
    <property type="evidence" value="ECO:0007669"/>
    <property type="project" value="TreeGrafter"/>
</dbReference>
<feature type="compositionally biased region" description="Basic and acidic residues" evidence="5">
    <location>
        <begin position="1414"/>
        <end position="1425"/>
    </location>
</feature>
<feature type="compositionally biased region" description="Acidic residues" evidence="5">
    <location>
        <begin position="261"/>
        <end position="274"/>
    </location>
</feature>
<keyword evidence="3" id="KW-0507">mRNA processing</keyword>
<keyword evidence="7" id="KW-1185">Reference proteome</keyword>
<feature type="region of interest" description="Disordered" evidence="5">
    <location>
        <begin position="242"/>
        <end position="275"/>
    </location>
</feature>
<evidence type="ECO:0000256" key="5">
    <source>
        <dbReference type="SAM" id="MobiDB-lite"/>
    </source>
</evidence>
<dbReference type="GeneID" id="113691491"/>
<gene>
    <name evidence="8" type="primary">LOC113691491</name>
</gene>
<dbReference type="InterPro" id="IPR044976">
    <property type="entry name" value="FIPS5/FIPS3-like"/>
</dbReference>
<evidence type="ECO:0000313" key="8">
    <source>
        <dbReference type="RefSeq" id="XP_027065436.2"/>
    </source>
</evidence>
<feature type="compositionally biased region" description="Acidic residues" evidence="5">
    <location>
        <begin position="1"/>
        <end position="12"/>
    </location>
</feature>
<feature type="compositionally biased region" description="Low complexity" evidence="5">
    <location>
        <begin position="24"/>
        <end position="35"/>
    </location>
</feature>
<feature type="region of interest" description="Disordered" evidence="5">
    <location>
        <begin position="581"/>
        <end position="1434"/>
    </location>
</feature>
<evidence type="ECO:0000256" key="3">
    <source>
        <dbReference type="ARBA" id="ARBA00022664"/>
    </source>
</evidence>
<dbReference type="Pfam" id="PF05182">
    <property type="entry name" value="Fip1"/>
    <property type="match status" value="1"/>
</dbReference>
<feature type="compositionally biased region" description="Basic and acidic residues" evidence="5">
    <location>
        <begin position="1333"/>
        <end position="1378"/>
    </location>
</feature>
<comment type="subcellular location">
    <subcellularLocation>
        <location evidence="1">Nucleus</location>
    </subcellularLocation>
</comment>
<dbReference type="PANTHER" id="PTHR36884:SF1">
    <property type="entry name" value="FIP1[V]-LIKE PROTEIN"/>
    <property type="match status" value="1"/>
</dbReference>
<keyword evidence="4" id="KW-0539">Nucleus</keyword>
<feature type="compositionally biased region" description="Basic and acidic residues" evidence="5">
    <location>
        <begin position="684"/>
        <end position="698"/>
    </location>
</feature>
<feature type="compositionally biased region" description="Basic and acidic residues" evidence="5">
    <location>
        <begin position="911"/>
        <end position="975"/>
    </location>
</feature>
<reference evidence="7" key="1">
    <citation type="journal article" date="2025" name="Foods">
        <title>Unveiling the Microbial Signatures of Arabica Coffee Cherries: Insights into Ripeness Specific Diversity, Functional Traits, and Implications for Quality and Safety.</title>
        <authorList>
            <consortium name="RefSeq"/>
            <person name="Tenea G.N."/>
            <person name="Cifuentes V."/>
            <person name="Reyes P."/>
            <person name="Cevallos-Vallejos M."/>
        </authorList>
    </citation>
    <scope>NUCLEOTIDE SEQUENCE [LARGE SCALE GENOMIC DNA]</scope>
</reference>
<feature type="compositionally biased region" description="Basic and acidic residues" evidence="5">
    <location>
        <begin position="813"/>
        <end position="823"/>
    </location>
</feature>
<evidence type="ECO:0000313" key="7">
    <source>
        <dbReference type="Proteomes" id="UP001652660"/>
    </source>
</evidence>
<dbReference type="PANTHER" id="PTHR36884">
    <property type="entry name" value="FIP1[III]-LIKE PROTEIN"/>
    <property type="match status" value="1"/>
</dbReference>
<name>A0A6P6SI02_COFAR</name>
<feature type="compositionally biased region" description="Polar residues" evidence="5">
    <location>
        <begin position="86"/>
        <end position="104"/>
    </location>
</feature>
<organism evidence="7 8">
    <name type="scientific">Coffea arabica</name>
    <name type="common">Arabian coffee</name>
    <dbReference type="NCBI Taxonomy" id="13443"/>
    <lineage>
        <taxon>Eukaryota</taxon>
        <taxon>Viridiplantae</taxon>
        <taxon>Streptophyta</taxon>
        <taxon>Embryophyta</taxon>
        <taxon>Tracheophyta</taxon>
        <taxon>Spermatophyta</taxon>
        <taxon>Magnoliopsida</taxon>
        <taxon>eudicotyledons</taxon>
        <taxon>Gunneridae</taxon>
        <taxon>Pentapetalae</taxon>
        <taxon>asterids</taxon>
        <taxon>lamiids</taxon>
        <taxon>Gentianales</taxon>
        <taxon>Rubiaceae</taxon>
        <taxon>Ixoroideae</taxon>
        <taxon>Gardenieae complex</taxon>
        <taxon>Bertiereae - Coffeeae clade</taxon>
        <taxon>Coffeeae</taxon>
        <taxon>Coffea</taxon>
    </lineage>
</organism>
<feature type="compositionally biased region" description="Basic and acidic residues" evidence="5">
    <location>
        <begin position="142"/>
        <end position="155"/>
    </location>
</feature>
<feature type="compositionally biased region" description="Basic and acidic residues" evidence="5">
    <location>
        <begin position="1182"/>
        <end position="1201"/>
    </location>
</feature>
<proteinExistence type="inferred from homology"/>
<feature type="compositionally biased region" description="Basic and acidic residues" evidence="5">
    <location>
        <begin position="863"/>
        <end position="895"/>
    </location>
</feature>
<feature type="compositionally biased region" description="Basic and acidic residues" evidence="5">
    <location>
        <begin position="983"/>
        <end position="1161"/>
    </location>
</feature>
<evidence type="ECO:0000256" key="2">
    <source>
        <dbReference type="ARBA" id="ARBA00007459"/>
    </source>
</evidence>
<comment type="similarity">
    <text evidence="2">Belongs to the FIP1 family.</text>
</comment>
<evidence type="ECO:0000256" key="1">
    <source>
        <dbReference type="ARBA" id="ARBA00004123"/>
    </source>
</evidence>
<feature type="compositionally biased region" description="Basic and acidic residues" evidence="5">
    <location>
        <begin position="614"/>
        <end position="627"/>
    </location>
</feature>
<feature type="compositionally biased region" description="Basic and acidic residues" evidence="5">
    <location>
        <begin position="1217"/>
        <end position="1227"/>
    </location>
</feature>
<protein>
    <submittedName>
        <fullName evidence="8">FIP1[V]-like protein</fullName>
    </submittedName>
</protein>
<sequence length="1434" mass="161259">MEDDDEFGDLYTDDVLKPLTTSFQSQPQQQQQQQQPPAPPPPQFQRENKESSKPTAYQGRPIDLNVNRDKDDDDDDDDEDKFFRAANSSSTGKIQTLASSQSGFYSRPDPTNFDLNKISGQVEGSSGGLAGAGSDSQARVLGTKEGDAKLPERARGSSGLGDDADIDVMVEERDEKDDNFVVKGGNLTDRSGNVENFGTGDPMIPGLSIPGVSGRVESRANANYDDDWDSDSEDDLQIVLNDTNHGPMGMERMGGGGGGMGDEDDDDEDDEDGEPLVIVADNDDPSHQPMMMEEQDWGGEEVGAGGDGEKKELGEAAKINGAGGGAVAAQKIGYSGHGYHHPFHSQFKYVRPGASPMPGAAAMGPGGTSGQVRPPVSMVPGAGRGRGDWRPTGVKGPPAMQKGFHPGYGMPIWGSGASGRGLEFTLPSHKTIFEVDIDGFEEKPWRHAGVDITDFFNFGLIEESWKDYCKQLEQLRLETTMQSKIRVYESGRTEQEYDPDLPPELAAAAGIQDTPSESLKVGKPDAVQNDLGRVHARVRPPVPTGRAIQVETGYGERLPSIDTRKPRISDLDVIIEIVCQDPADDDTNTGNEMTEQADNDPSREDLRDGDEFEDLPKEDTEDVDRVPHAHSSRRREVVGGRVPISKSVHDNLAEGNGDLPLSSEAPSASHPDSREQTPVYPGRDFAHEERRTKERARDSSPMIANKDCTAEERITDNKESSVESLEGKHSLPSSPLAVRGASEQNSEPKDAMNDEVALTEIGSDMIDKDASLNAKTSSDSLTDETGNHALKKQKVSSNDEQHLPQEIDEDEDSKAARSSENSKAKSGSSNYRKLRDSVEEEEVQGARSKHMGNLKRSTVGSEDSVRRKLRDDRQENDRHRTSVKGREDLYQHKGLDPYSAHPSRGKSVNIDLRKDMDSIEGARHRREEDLHGRRPRAEDTRKREHRDETDSRHRSKVREIERNEKDEHYQLRKQLDNGNWKGGYDKDVGLRHRDREDNVKSRNEIIDDLHNKRRKDDAQLRREHAEKEEMLHAQRESSSRRKRERDDVLDHRRRDDQVRMRDDDQHGVRYKEEGLFQRERGERQREREEWHRLKQLNEDIPSKKEKEDLRVGMRSGRATEEKTWGSQSRGKDDRRSSDKEYHSKDALRQSELISRRDRAENESLSQHRGREEYYAHGNQLNTDERRGARHERMNTRDDRAANVENYKVHERKHRENPRKGKETESVDRNSLARSRKNQDEISAQTSDMVRFKGRIEQGKSENEIHVNIPPSKKHREEASSDDEVSESRRGRSKLERWTSHKERDFSISSKASSSVKMKQPEAYGSGGPSIGSKLRDEASNPVEDKQHPSGNEKDAASLETNNTDKKPIEDRHLDTVEKLKKRSERFKLPMPSEKEATTVKKVENEALLSAQSESRADFEVKAERPARKRRWTGN</sequence>
<dbReference type="InterPro" id="IPR007854">
    <property type="entry name" value="Fip1_dom"/>
</dbReference>
<feature type="region of interest" description="Disordered" evidence="5">
    <location>
        <begin position="1"/>
        <end position="163"/>
    </location>
</feature>
<feature type="domain" description="Pre-mRNA polyadenylation factor Fip1" evidence="6">
    <location>
        <begin position="434"/>
        <end position="476"/>
    </location>
</feature>
<feature type="compositionally biased region" description="Basic and acidic residues" evidence="5">
    <location>
        <begin position="1392"/>
        <end position="1404"/>
    </location>
</feature>
<reference evidence="8" key="2">
    <citation type="submission" date="2025-08" db="UniProtKB">
        <authorList>
            <consortium name="RefSeq"/>
        </authorList>
    </citation>
    <scope>IDENTIFICATION</scope>
    <source>
        <tissue evidence="8">Leaves</tissue>
    </source>
</reference>
<feature type="compositionally biased region" description="Acidic residues" evidence="5">
    <location>
        <begin position="71"/>
        <end position="80"/>
    </location>
</feature>
<feature type="compositionally biased region" description="Basic and acidic residues" evidence="5">
    <location>
        <begin position="708"/>
        <end position="729"/>
    </location>
</feature>
<feature type="compositionally biased region" description="Basic and acidic residues" evidence="5">
    <location>
        <begin position="1285"/>
        <end position="1305"/>
    </location>
</feature>
<dbReference type="GO" id="GO:0003723">
    <property type="term" value="F:RNA binding"/>
    <property type="evidence" value="ECO:0007669"/>
    <property type="project" value="TreeGrafter"/>
</dbReference>
<evidence type="ECO:0000256" key="4">
    <source>
        <dbReference type="ARBA" id="ARBA00023242"/>
    </source>
</evidence>